<feature type="transmembrane region" description="Helical" evidence="8">
    <location>
        <begin position="371"/>
        <end position="392"/>
    </location>
</feature>
<dbReference type="Proteomes" id="UP001172673">
    <property type="component" value="Unassembled WGS sequence"/>
</dbReference>
<feature type="transmembrane region" description="Helical" evidence="8">
    <location>
        <begin position="476"/>
        <end position="496"/>
    </location>
</feature>
<dbReference type="Pfam" id="PF00324">
    <property type="entry name" value="AA_permease"/>
    <property type="match status" value="1"/>
</dbReference>
<evidence type="ECO:0000313" key="11">
    <source>
        <dbReference type="Proteomes" id="UP001172673"/>
    </source>
</evidence>
<comment type="caution">
    <text evidence="10">The sequence shown here is derived from an EMBL/GenBank/DDBJ whole genome shotgun (WGS) entry which is preliminary data.</text>
</comment>
<dbReference type="EMBL" id="JAPDRK010000002">
    <property type="protein sequence ID" value="KAJ9615592.1"/>
    <property type="molecule type" value="Genomic_DNA"/>
</dbReference>
<feature type="transmembrane region" description="Helical" evidence="8">
    <location>
        <begin position="398"/>
        <end position="421"/>
    </location>
</feature>
<dbReference type="Gene3D" id="1.20.1740.10">
    <property type="entry name" value="Amino acid/polyamine transporter I"/>
    <property type="match status" value="1"/>
</dbReference>
<feature type="domain" description="Amino acid permease/ SLC12A" evidence="9">
    <location>
        <begin position="51"/>
        <end position="502"/>
    </location>
</feature>
<dbReference type="GO" id="GO:0015171">
    <property type="term" value="F:amino acid transmembrane transporter activity"/>
    <property type="evidence" value="ECO:0007669"/>
    <property type="project" value="TreeGrafter"/>
</dbReference>
<comment type="subcellular location">
    <subcellularLocation>
        <location evidence="1">Membrane</location>
        <topology evidence="1">Multi-pass membrane protein</topology>
    </subcellularLocation>
</comment>
<keyword evidence="5 8" id="KW-1133">Transmembrane helix</keyword>
<keyword evidence="4" id="KW-0029">Amino-acid transport</keyword>
<dbReference type="InterPro" id="IPR050524">
    <property type="entry name" value="APC_YAT"/>
</dbReference>
<evidence type="ECO:0000256" key="8">
    <source>
        <dbReference type="SAM" id="Phobius"/>
    </source>
</evidence>
<evidence type="ECO:0000256" key="7">
    <source>
        <dbReference type="SAM" id="MobiDB-lite"/>
    </source>
</evidence>
<dbReference type="PANTHER" id="PTHR43341:SF26">
    <property type="entry name" value="GENERAL AMINO ACID PERMEASE AGP3"/>
    <property type="match status" value="1"/>
</dbReference>
<name>A0AA39CPV1_9EURO</name>
<evidence type="ECO:0000259" key="9">
    <source>
        <dbReference type="Pfam" id="PF00324"/>
    </source>
</evidence>
<feature type="transmembrane region" description="Helical" evidence="8">
    <location>
        <begin position="274"/>
        <end position="293"/>
    </location>
</feature>
<evidence type="ECO:0000313" key="10">
    <source>
        <dbReference type="EMBL" id="KAJ9615592.1"/>
    </source>
</evidence>
<feature type="transmembrane region" description="Helical" evidence="8">
    <location>
        <begin position="79"/>
        <end position="96"/>
    </location>
</feature>
<proteinExistence type="predicted"/>
<dbReference type="PANTHER" id="PTHR43341">
    <property type="entry name" value="AMINO ACID PERMEASE"/>
    <property type="match status" value="1"/>
</dbReference>
<feature type="transmembrane region" description="Helical" evidence="8">
    <location>
        <begin position="160"/>
        <end position="182"/>
    </location>
</feature>
<feature type="transmembrane region" description="Helical" evidence="8">
    <location>
        <begin position="329"/>
        <end position="351"/>
    </location>
</feature>
<sequence length="543" mass="59845">MAGSDEVGAAQTEVASKHGSLHVSEKTDELNVTADGTIVDHGLHRALKRRHLQMIALGGVIGASIWYGTGFAIGYSGPIGALVSFIVIGVDVFFVMQSLGELSTLYPSSGAFTELAGRFIDPAVSVALGWNYWYLWASNIAAEYNLVSVVLTYWTDKVPAYGWILICWAFYQCISFLGVIVYGELEYWLALWKIICVCVGFLLAILCNTGAIGGDYVGFRYWREPGPVVHGINGFGQSFVLAAVYYCGTELVAITAGESRNPNKDIPKAIRQTAFRVVFIYWGMVFFAGISAASNDPLLLNPTSNAGMSPFAIALTNAGWAHGPDLINAFIFTATFSAINSSIYIASRTLYSLAFLGRAPKFLLWTPFRGVPVWAAVVSNLVGLLALINAAAGAGKVFQYIIALSGAATFIAWACIGITHLRFRRAWHLQGNTAEDLPFRALWYPYGAYFVTFLNLFLLLIQGYETFITPWKPVDFVFSYVVIVLFLILLLGWKLWHRTKLVNLAEVDLSYGRRTYLGGQDETEEEASMFTRTFRSVGNRFRT</sequence>
<evidence type="ECO:0000256" key="3">
    <source>
        <dbReference type="ARBA" id="ARBA00022692"/>
    </source>
</evidence>
<feature type="transmembrane region" description="Helical" evidence="8">
    <location>
        <begin position="194"/>
        <end position="214"/>
    </location>
</feature>
<keyword evidence="6 8" id="KW-0472">Membrane</keyword>
<feature type="transmembrane region" description="Helical" evidence="8">
    <location>
        <begin position="54"/>
        <end position="73"/>
    </location>
</feature>
<feature type="transmembrane region" description="Helical" evidence="8">
    <location>
        <begin position="442"/>
        <end position="464"/>
    </location>
</feature>
<evidence type="ECO:0000256" key="5">
    <source>
        <dbReference type="ARBA" id="ARBA00022989"/>
    </source>
</evidence>
<dbReference type="AlphaFoldDB" id="A0AA39CPV1"/>
<feature type="transmembrane region" description="Helical" evidence="8">
    <location>
        <begin position="234"/>
        <end position="253"/>
    </location>
</feature>
<feature type="region of interest" description="Disordered" evidence="7">
    <location>
        <begin position="1"/>
        <end position="22"/>
    </location>
</feature>
<dbReference type="GO" id="GO:0016020">
    <property type="term" value="C:membrane"/>
    <property type="evidence" value="ECO:0007669"/>
    <property type="project" value="UniProtKB-SubCell"/>
</dbReference>
<dbReference type="PROSITE" id="PS00218">
    <property type="entry name" value="AMINO_ACID_PERMEASE_1"/>
    <property type="match status" value="1"/>
</dbReference>
<dbReference type="InterPro" id="IPR004841">
    <property type="entry name" value="AA-permease/SLC12A_dom"/>
</dbReference>
<keyword evidence="3 8" id="KW-0812">Transmembrane</keyword>
<evidence type="ECO:0000256" key="1">
    <source>
        <dbReference type="ARBA" id="ARBA00004141"/>
    </source>
</evidence>
<accession>A0AA39CPV1</accession>
<evidence type="ECO:0000256" key="6">
    <source>
        <dbReference type="ARBA" id="ARBA00023136"/>
    </source>
</evidence>
<organism evidence="10 11">
    <name type="scientific">Cladophialophora chaetospira</name>
    <dbReference type="NCBI Taxonomy" id="386627"/>
    <lineage>
        <taxon>Eukaryota</taxon>
        <taxon>Fungi</taxon>
        <taxon>Dikarya</taxon>
        <taxon>Ascomycota</taxon>
        <taxon>Pezizomycotina</taxon>
        <taxon>Eurotiomycetes</taxon>
        <taxon>Chaetothyriomycetidae</taxon>
        <taxon>Chaetothyriales</taxon>
        <taxon>Herpotrichiellaceae</taxon>
        <taxon>Cladophialophora</taxon>
    </lineage>
</organism>
<protein>
    <recommendedName>
        <fullName evidence="9">Amino acid permease/ SLC12A domain-containing protein</fullName>
    </recommendedName>
</protein>
<keyword evidence="2" id="KW-0813">Transport</keyword>
<reference evidence="10" key="1">
    <citation type="submission" date="2022-10" db="EMBL/GenBank/DDBJ databases">
        <title>Culturing micro-colonial fungi from biological soil crusts in the Mojave desert and describing Neophaeococcomyces mojavensis, and introducing the new genera and species Taxawa tesnikishii.</title>
        <authorList>
            <person name="Kurbessoian T."/>
            <person name="Stajich J.E."/>
        </authorList>
    </citation>
    <scope>NUCLEOTIDE SEQUENCE</scope>
    <source>
        <strain evidence="10">TK_41</strain>
    </source>
</reference>
<gene>
    <name evidence="10" type="ORF">H2200_001667</name>
</gene>
<dbReference type="InterPro" id="IPR004840">
    <property type="entry name" value="Amino_acid_permease_CS"/>
</dbReference>
<evidence type="ECO:0000256" key="2">
    <source>
        <dbReference type="ARBA" id="ARBA00022448"/>
    </source>
</evidence>
<keyword evidence="11" id="KW-1185">Reference proteome</keyword>
<dbReference type="FunFam" id="1.20.1740.10:FF:000001">
    <property type="entry name" value="Amino acid permease"/>
    <property type="match status" value="1"/>
</dbReference>
<evidence type="ECO:0000256" key="4">
    <source>
        <dbReference type="ARBA" id="ARBA00022970"/>
    </source>
</evidence>
<dbReference type="PIRSF" id="PIRSF006060">
    <property type="entry name" value="AA_transporter"/>
    <property type="match status" value="1"/>
</dbReference>